<organism evidence="2 3">
    <name type="scientific">Paenibacillus solanacearum</name>
    <dbReference type="NCBI Taxonomy" id="2048548"/>
    <lineage>
        <taxon>Bacteria</taxon>
        <taxon>Bacillati</taxon>
        <taxon>Bacillota</taxon>
        <taxon>Bacilli</taxon>
        <taxon>Bacillales</taxon>
        <taxon>Paenibacillaceae</taxon>
        <taxon>Paenibacillus</taxon>
    </lineage>
</organism>
<dbReference type="EMBL" id="CAJVAS010000010">
    <property type="protein sequence ID" value="CAG7625875.1"/>
    <property type="molecule type" value="Genomic_DNA"/>
</dbReference>
<comment type="caution">
    <text evidence="2">The sequence shown here is derived from an EMBL/GenBank/DDBJ whole genome shotgun (WGS) entry which is preliminary data.</text>
</comment>
<proteinExistence type="predicted"/>
<keyword evidence="1" id="KW-1133">Transmembrane helix</keyword>
<accession>A0A916K4Z4</accession>
<sequence length="141" mass="15581">MKKMHPSVAGIVILAMIWPLNMVCTLAENSNVKVTFLLATTLLVTAGLLFSLFGLKYARHGYTYSQSKVQILYMLLGGLGILFHSFLYVFFVIYCLAVSGSVNTWLGLIAFVLVIIVPALIGYKTSGVYPVRKRTVRKNTA</sequence>
<feature type="transmembrane region" description="Helical" evidence="1">
    <location>
        <begin position="71"/>
        <end position="99"/>
    </location>
</feature>
<keyword evidence="1" id="KW-0472">Membrane</keyword>
<evidence type="ECO:0000256" key="1">
    <source>
        <dbReference type="SAM" id="Phobius"/>
    </source>
</evidence>
<reference evidence="2" key="1">
    <citation type="submission" date="2021-06" db="EMBL/GenBank/DDBJ databases">
        <authorList>
            <person name="Criscuolo A."/>
        </authorList>
    </citation>
    <scope>NUCLEOTIDE SEQUENCE</scope>
    <source>
        <strain evidence="2">CIP111600</strain>
    </source>
</reference>
<protein>
    <submittedName>
        <fullName evidence="2">Uncharacterized protein</fullName>
    </submittedName>
</protein>
<name>A0A916K4Z4_9BACL</name>
<keyword evidence="1" id="KW-0812">Transmembrane</keyword>
<dbReference type="RefSeq" id="WP_218092535.1">
    <property type="nucleotide sequence ID" value="NZ_CAJVAS010000010.1"/>
</dbReference>
<dbReference type="AlphaFoldDB" id="A0A916K4Z4"/>
<feature type="transmembrane region" description="Helical" evidence="1">
    <location>
        <begin position="37"/>
        <end position="59"/>
    </location>
</feature>
<evidence type="ECO:0000313" key="2">
    <source>
        <dbReference type="EMBL" id="CAG7625875.1"/>
    </source>
</evidence>
<feature type="transmembrane region" description="Helical" evidence="1">
    <location>
        <begin position="105"/>
        <end position="123"/>
    </location>
</feature>
<keyword evidence="3" id="KW-1185">Reference proteome</keyword>
<dbReference type="Proteomes" id="UP000693672">
    <property type="component" value="Unassembled WGS sequence"/>
</dbReference>
<evidence type="ECO:0000313" key="3">
    <source>
        <dbReference type="Proteomes" id="UP000693672"/>
    </source>
</evidence>
<gene>
    <name evidence="2" type="ORF">PAESOLCIP111_02772</name>
</gene>